<name>A0A4P8IBT0_9FIRM</name>
<sequence>MKRIMTVCGTGLGSSFLVEMNIQKILWEMGKETEFETCHSSVYEMSAMDADYFIVANDLKDSIPPVGHLIVLESLIDEEELREKLTTVLLSR</sequence>
<dbReference type="InterPro" id="IPR036095">
    <property type="entry name" value="PTS_EIIB-like_sf"/>
</dbReference>
<reference evidence="3 4" key="1">
    <citation type="submission" date="2019-05" db="EMBL/GenBank/DDBJ databases">
        <title>Complete genome sequencing of Anaerostipes rhamnosivorans.</title>
        <authorList>
            <person name="Bui T.P.N."/>
            <person name="de Vos W.M."/>
        </authorList>
    </citation>
    <scope>NUCLEOTIDE SEQUENCE [LARGE SCALE GENOMIC DNA]</scope>
    <source>
        <strain evidence="3 4">1y2</strain>
    </source>
</reference>
<accession>A0A4P8IBT0</accession>
<dbReference type="SUPFAM" id="SSF52794">
    <property type="entry name" value="PTS system IIB component-like"/>
    <property type="match status" value="1"/>
</dbReference>
<evidence type="ECO:0000256" key="1">
    <source>
        <dbReference type="ARBA" id="ARBA00022679"/>
    </source>
</evidence>
<dbReference type="GO" id="GO:0009401">
    <property type="term" value="P:phosphoenolpyruvate-dependent sugar phosphotransferase system"/>
    <property type="evidence" value="ECO:0007669"/>
    <property type="project" value="InterPro"/>
</dbReference>
<evidence type="ECO:0000313" key="4">
    <source>
        <dbReference type="Proteomes" id="UP000298653"/>
    </source>
</evidence>
<keyword evidence="1" id="KW-0808">Transferase</keyword>
<protein>
    <submittedName>
        <fullName evidence="3">PTS system, IIB component, putative</fullName>
    </submittedName>
</protein>
<dbReference type="Gene3D" id="3.40.50.2300">
    <property type="match status" value="1"/>
</dbReference>
<dbReference type="KEGG" id="arf:AR1Y2_0493"/>
<dbReference type="InterPro" id="IPR013011">
    <property type="entry name" value="PTS_EIIB_2"/>
</dbReference>
<evidence type="ECO:0000313" key="3">
    <source>
        <dbReference type="EMBL" id="QCP33947.1"/>
    </source>
</evidence>
<feature type="domain" description="PTS EIIB type-2" evidence="2">
    <location>
        <begin position="2"/>
        <end position="92"/>
    </location>
</feature>
<proteinExistence type="predicted"/>
<dbReference type="AlphaFoldDB" id="A0A4P8IBT0"/>
<dbReference type="InterPro" id="IPR003501">
    <property type="entry name" value="PTS_EIIB_2/3"/>
</dbReference>
<dbReference type="OrthoDB" id="6603449at2"/>
<keyword evidence="4" id="KW-1185">Reference proteome</keyword>
<dbReference type="Proteomes" id="UP000298653">
    <property type="component" value="Chromosome"/>
</dbReference>
<dbReference type="CDD" id="cd05563">
    <property type="entry name" value="PTS_IIB_ascorbate"/>
    <property type="match status" value="1"/>
</dbReference>
<gene>
    <name evidence="3" type="ORF">AR1Y2_0493</name>
</gene>
<dbReference type="PROSITE" id="PS51099">
    <property type="entry name" value="PTS_EIIB_TYPE_2"/>
    <property type="match status" value="1"/>
</dbReference>
<dbReference type="EMBL" id="CP040058">
    <property type="protein sequence ID" value="QCP33947.1"/>
    <property type="molecule type" value="Genomic_DNA"/>
</dbReference>
<dbReference type="Pfam" id="PF02302">
    <property type="entry name" value="PTS_IIB"/>
    <property type="match status" value="1"/>
</dbReference>
<evidence type="ECO:0000259" key="2">
    <source>
        <dbReference type="PROSITE" id="PS51099"/>
    </source>
</evidence>
<dbReference type="RefSeq" id="WP_137327549.1">
    <property type="nucleotide sequence ID" value="NZ_CP040058.1"/>
</dbReference>
<dbReference type="GO" id="GO:0008982">
    <property type="term" value="F:protein-N(PI)-phosphohistidine-sugar phosphotransferase activity"/>
    <property type="evidence" value="ECO:0007669"/>
    <property type="project" value="InterPro"/>
</dbReference>
<organism evidence="3 4">
    <name type="scientific">Anaerostipes rhamnosivorans</name>
    <dbReference type="NCBI Taxonomy" id="1229621"/>
    <lineage>
        <taxon>Bacteria</taxon>
        <taxon>Bacillati</taxon>
        <taxon>Bacillota</taxon>
        <taxon>Clostridia</taxon>
        <taxon>Lachnospirales</taxon>
        <taxon>Lachnospiraceae</taxon>
        <taxon>Anaerostipes</taxon>
    </lineage>
</organism>